<dbReference type="STRING" id="3818.A0A445EXG6"/>
<dbReference type="EMBL" id="SDMP01000001">
    <property type="protein sequence ID" value="RYR80128.1"/>
    <property type="molecule type" value="Genomic_DNA"/>
</dbReference>
<dbReference type="PANTHER" id="PTHR31301:SF83">
    <property type="entry name" value="PROTEIN ASYMMETRIC LEAVES 2"/>
    <property type="match status" value="1"/>
</dbReference>
<keyword evidence="8" id="KW-1185">Reference proteome</keyword>
<feature type="region of interest" description="Disordered" evidence="5">
    <location>
        <begin position="89"/>
        <end position="116"/>
    </location>
</feature>
<dbReference type="GO" id="GO:0005634">
    <property type="term" value="C:nucleus"/>
    <property type="evidence" value="ECO:0007669"/>
    <property type="project" value="UniProtKB-SubCell"/>
</dbReference>
<gene>
    <name evidence="7" type="ORF">Ahy_A01g004905</name>
</gene>
<protein>
    <recommendedName>
        <fullName evidence="6">LOB domain-containing protein</fullName>
    </recommendedName>
</protein>
<proteinExistence type="inferred from homology"/>
<dbReference type="Pfam" id="PF03195">
    <property type="entry name" value="LOB"/>
    <property type="match status" value="1"/>
</dbReference>
<sequence length="296" mass="33607">MSSTPTPCAACKFLRRECTPECIFAPYFPANNPERFECVHRVFGASNVGNILNALPPSQREDAAKSFAFQAEASLRSPVYGCTLQVPKREPSASMNPQAIQGPFNPQEKPLSSPPAHLGPPCGPNVVQYSAHLGPFKQEMLQAQELDLLQAQELAAAKQVKMEVKMEPVAGIEPAAAAAPYGGDIRRSEVFGLMRQIQVLFQQQKHQIRQLLQQHRRELQVLQHRIELRVLQQKQQQQHQQQPLQQQREDKIEQKDIRLAFSYMIRFAYVYAYAYVYVDLFEAQLTSAAYQLLRMD</sequence>
<name>A0A445EXG6_ARAHY</name>
<comment type="caution">
    <text evidence="7">The sequence shown here is derived from an EMBL/GenBank/DDBJ whole genome shotgun (WGS) entry which is preliminary data.</text>
</comment>
<evidence type="ECO:0000313" key="7">
    <source>
        <dbReference type="EMBL" id="RYR80128.1"/>
    </source>
</evidence>
<dbReference type="PROSITE" id="PS50891">
    <property type="entry name" value="LOB"/>
    <property type="match status" value="1"/>
</dbReference>
<organism evidence="7 8">
    <name type="scientific">Arachis hypogaea</name>
    <name type="common">Peanut</name>
    <dbReference type="NCBI Taxonomy" id="3818"/>
    <lineage>
        <taxon>Eukaryota</taxon>
        <taxon>Viridiplantae</taxon>
        <taxon>Streptophyta</taxon>
        <taxon>Embryophyta</taxon>
        <taxon>Tracheophyta</taxon>
        <taxon>Spermatophyta</taxon>
        <taxon>Magnoliopsida</taxon>
        <taxon>eudicotyledons</taxon>
        <taxon>Gunneridae</taxon>
        <taxon>Pentapetalae</taxon>
        <taxon>rosids</taxon>
        <taxon>fabids</taxon>
        <taxon>Fabales</taxon>
        <taxon>Fabaceae</taxon>
        <taxon>Papilionoideae</taxon>
        <taxon>50 kb inversion clade</taxon>
        <taxon>dalbergioids sensu lato</taxon>
        <taxon>Dalbergieae</taxon>
        <taxon>Pterocarpus clade</taxon>
        <taxon>Arachis</taxon>
    </lineage>
</organism>
<dbReference type="Proteomes" id="UP000289738">
    <property type="component" value="Chromosome A01"/>
</dbReference>
<evidence type="ECO:0000313" key="8">
    <source>
        <dbReference type="Proteomes" id="UP000289738"/>
    </source>
</evidence>
<evidence type="ECO:0000256" key="5">
    <source>
        <dbReference type="SAM" id="MobiDB-lite"/>
    </source>
</evidence>
<keyword evidence="3" id="KW-0217">Developmental protein</keyword>
<evidence type="ECO:0000256" key="2">
    <source>
        <dbReference type="ARBA" id="ARBA00005474"/>
    </source>
</evidence>
<dbReference type="InterPro" id="IPR004883">
    <property type="entry name" value="LOB"/>
</dbReference>
<evidence type="ECO:0000256" key="1">
    <source>
        <dbReference type="ARBA" id="ARBA00004123"/>
    </source>
</evidence>
<dbReference type="AlphaFoldDB" id="A0A445EXG6"/>
<evidence type="ECO:0000256" key="3">
    <source>
        <dbReference type="ARBA" id="ARBA00022473"/>
    </source>
</evidence>
<evidence type="ECO:0000256" key="4">
    <source>
        <dbReference type="ARBA" id="ARBA00023242"/>
    </source>
</evidence>
<accession>A0A445EXG6</accession>
<reference evidence="7 8" key="1">
    <citation type="submission" date="2019-01" db="EMBL/GenBank/DDBJ databases">
        <title>Sequencing of cultivated peanut Arachis hypogaea provides insights into genome evolution and oil improvement.</title>
        <authorList>
            <person name="Chen X."/>
        </authorList>
    </citation>
    <scope>NUCLEOTIDE SEQUENCE [LARGE SCALE GENOMIC DNA]</scope>
    <source>
        <strain evidence="8">cv. Fuhuasheng</strain>
        <tissue evidence="7">Leaves</tissue>
    </source>
</reference>
<dbReference type="PANTHER" id="PTHR31301">
    <property type="entry name" value="LOB DOMAIN-CONTAINING PROTEIN 4-RELATED"/>
    <property type="match status" value="1"/>
</dbReference>
<keyword evidence="4" id="KW-0539">Nucleus</keyword>
<comment type="similarity">
    <text evidence="2">Belongs to the LOB domain-containing protein family.</text>
</comment>
<evidence type="ECO:0000259" key="6">
    <source>
        <dbReference type="PROSITE" id="PS50891"/>
    </source>
</evidence>
<feature type="domain" description="LOB" evidence="6">
    <location>
        <begin position="6"/>
        <end position="107"/>
    </location>
</feature>
<comment type="subcellular location">
    <subcellularLocation>
        <location evidence="1">Nucleus</location>
    </subcellularLocation>
</comment>